<dbReference type="PANTHER" id="PTHR19136:SF81">
    <property type="entry name" value="MOLYBDENUM COFACTOR GUANYLYLTRANSFERASE"/>
    <property type="match status" value="1"/>
</dbReference>
<dbReference type="RefSeq" id="WP_016918759.1">
    <property type="nucleotide sequence ID" value="NZ_CP044331.1"/>
</dbReference>
<feature type="binding site" evidence="8">
    <location>
        <begin position="9"/>
        <end position="11"/>
    </location>
    <ligand>
        <name>GTP</name>
        <dbReference type="ChEBI" id="CHEBI:37565"/>
    </ligand>
</feature>
<dbReference type="InterPro" id="IPR013482">
    <property type="entry name" value="Molybde_CF_guanTrfase"/>
</dbReference>
<evidence type="ECO:0000256" key="3">
    <source>
        <dbReference type="ARBA" id="ARBA00022723"/>
    </source>
</evidence>
<keyword evidence="5 8" id="KW-0460">Magnesium</keyword>
<feature type="binding site" evidence="8">
    <location>
        <position position="68"/>
    </location>
    <ligand>
        <name>GTP</name>
        <dbReference type="ChEBI" id="CHEBI:37565"/>
    </ligand>
</feature>
<dbReference type="GO" id="GO:0061603">
    <property type="term" value="F:molybdenum cofactor guanylyltransferase activity"/>
    <property type="evidence" value="ECO:0007669"/>
    <property type="project" value="UniProtKB-EC"/>
</dbReference>
<dbReference type="GO" id="GO:0005737">
    <property type="term" value="C:cytoplasm"/>
    <property type="evidence" value="ECO:0007669"/>
    <property type="project" value="UniProtKB-SubCell"/>
</dbReference>
<keyword evidence="10" id="KW-0548">Nucleotidyltransferase</keyword>
<evidence type="ECO:0000256" key="7">
    <source>
        <dbReference type="ARBA" id="ARBA00023150"/>
    </source>
</evidence>
<comment type="subcellular location">
    <subcellularLocation>
        <location evidence="8">Cytoplasm</location>
    </subcellularLocation>
</comment>
<feature type="binding site" evidence="8">
    <location>
        <position position="103"/>
    </location>
    <ligand>
        <name>GTP</name>
        <dbReference type="ChEBI" id="CHEBI:37565"/>
    </ligand>
</feature>
<comment type="function">
    <text evidence="8">Transfers a GMP moiety from GTP to Mo-molybdopterin (Mo-MPT) cofactor (Moco or molybdenum cofactor) to form Mo-molybdopterin guanine dinucleotide (Mo-MGD) cofactor.</text>
</comment>
<feature type="binding site" evidence="8">
    <location>
        <position position="22"/>
    </location>
    <ligand>
        <name>GTP</name>
        <dbReference type="ChEBI" id="CHEBI:37565"/>
    </ligand>
</feature>
<evidence type="ECO:0000256" key="2">
    <source>
        <dbReference type="ARBA" id="ARBA00022679"/>
    </source>
</evidence>
<feature type="domain" description="MobA-like NTP transferase" evidence="9">
    <location>
        <begin position="6"/>
        <end position="164"/>
    </location>
</feature>
<dbReference type="Gene3D" id="3.90.550.10">
    <property type="entry name" value="Spore Coat Polysaccharide Biosynthesis Protein SpsA, Chain A"/>
    <property type="match status" value="1"/>
</dbReference>
<dbReference type="Proteomes" id="UP000422569">
    <property type="component" value="Chromosome"/>
</dbReference>
<dbReference type="KEGG" id="mpar:F7D14_16275"/>
<comment type="cofactor">
    <cofactor evidence="8">
        <name>Mg(2+)</name>
        <dbReference type="ChEBI" id="CHEBI:18420"/>
    </cofactor>
</comment>
<keyword evidence="2 8" id="KW-0808">Transferase</keyword>
<comment type="similarity">
    <text evidence="8">Belongs to the MobA family.</text>
</comment>
<evidence type="ECO:0000256" key="6">
    <source>
        <dbReference type="ARBA" id="ARBA00023134"/>
    </source>
</evidence>
<dbReference type="EC" id="2.7.7.77" evidence="8"/>
<evidence type="ECO:0000256" key="4">
    <source>
        <dbReference type="ARBA" id="ARBA00022741"/>
    </source>
</evidence>
<evidence type="ECO:0000256" key="5">
    <source>
        <dbReference type="ARBA" id="ARBA00022842"/>
    </source>
</evidence>
<dbReference type="GO" id="GO:1902758">
    <property type="term" value="P:bis(molybdopterin guanine dinucleotide)molybdenum biosynthetic process"/>
    <property type="evidence" value="ECO:0007669"/>
    <property type="project" value="TreeGrafter"/>
</dbReference>
<comment type="domain">
    <text evidence="8">The N-terminal domain determines nucleotide recognition and specific binding, while the C-terminal domain determines the specific binding to the target protein.</text>
</comment>
<name>A0A6B8M4M8_9HYPH</name>
<keyword evidence="11" id="KW-1185">Reference proteome</keyword>
<gene>
    <name evidence="8 10" type="primary">mobA</name>
    <name evidence="10" type="ORF">F7D14_16275</name>
</gene>
<proteinExistence type="inferred from homology"/>
<keyword evidence="4 8" id="KW-0547">Nucleotide-binding</keyword>
<dbReference type="InterPro" id="IPR025877">
    <property type="entry name" value="MobA-like_NTP_Trfase"/>
</dbReference>
<dbReference type="HAMAP" id="MF_00316">
    <property type="entry name" value="MobA"/>
    <property type="match status" value="1"/>
</dbReference>
<accession>A0A6B8M4M8</accession>
<protein>
    <recommendedName>
        <fullName evidence="8">Molybdenum cofactor guanylyltransferase</fullName>
        <shortName evidence="8">MoCo guanylyltransferase</shortName>
        <ecNumber evidence="8">2.7.7.77</ecNumber>
    </recommendedName>
    <alternativeName>
        <fullName evidence="8">GTP:molybdopterin guanylyltransferase</fullName>
    </alternativeName>
    <alternativeName>
        <fullName evidence="8">Mo-MPT guanylyltransferase</fullName>
    </alternativeName>
    <alternativeName>
        <fullName evidence="8">Molybdopterin guanylyltransferase</fullName>
    </alternativeName>
    <alternativeName>
        <fullName evidence="8">Molybdopterin-guanine dinucleotide synthase</fullName>
        <shortName evidence="8">MGD synthase</shortName>
    </alternativeName>
</protein>
<evidence type="ECO:0000313" key="11">
    <source>
        <dbReference type="Proteomes" id="UP000422569"/>
    </source>
</evidence>
<comment type="catalytic activity">
    <reaction evidence="8">
        <text>Mo-molybdopterin + GTP + H(+) = Mo-molybdopterin guanine dinucleotide + diphosphate</text>
        <dbReference type="Rhea" id="RHEA:34243"/>
        <dbReference type="ChEBI" id="CHEBI:15378"/>
        <dbReference type="ChEBI" id="CHEBI:33019"/>
        <dbReference type="ChEBI" id="CHEBI:37565"/>
        <dbReference type="ChEBI" id="CHEBI:71302"/>
        <dbReference type="ChEBI" id="CHEBI:71310"/>
        <dbReference type="EC" id="2.7.7.77"/>
    </reaction>
</comment>
<dbReference type="EMBL" id="CP044331">
    <property type="protein sequence ID" value="QGM98884.1"/>
    <property type="molecule type" value="Genomic_DNA"/>
</dbReference>
<organism evidence="10 11">
    <name type="scientific">Methylocystis parvus</name>
    <dbReference type="NCBI Taxonomy" id="134"/>
    <lineage>
        <taxon>Bacteria</taxon>
        <taxon>Pseudomonadati</taxon>
        <taxon>Pseudomonadota</taxon>
        <taxon>Alphaproteobacteria</taxon>
        <taxon>Hyphomicrobiales</taxon>
        <taxon>Methylocystaceae</taxon>
        <taxon>Methylocystis</taxon>
    </lineage>
</organism>
<dbReference type="AlphaFoldDB" id="A0A6B8M4M8"/>
<dbReference type="GO" id="GO:0046872">
    <property type="term" value="F:metal ion binding"/>
    <property type="evidence" value="ECO:0007669"/>
    <property type="project" value="UniProtKB-KW"/>
</dbReference>
<dbReference type="InterPro" id="IPR029044">
    <property type="entry name" value="Nucleotide-diphossugar_trans"/>
</dbReference>
<dbReference type="NCBIfam" id="TIGR02665">
    <property type="entry name" value="molyb_mobA"/>
    <property type="match status" value="1"/>
</dbReference>
<sequence>MGASFGILLAGGLARRMGGGDKPLLEIGGRPIIAHAIERLGPQCAGLVVNANGDPARFAAFGLPVAADRVEGFAGPLAGVLAGMDHVYAGHPEATDIVTAPADTPFLPTDLVKRLYEARKSADARIAVAASGGRVHHAVALWPVSLREELRRALMEEEVRKVAAFIARYPNVTVEWPVEPYDPFFNVNRPEDVGLASAIVAG</sequence>
<evidence type="ECO:0000256" key="8">
    <source>
        <dbReference type="HAMAP-Rule" id="MF_00316"/>
    </source>
</evidence>
<dbReference type="PANTHER" id="PTHR19136">
    <property type="entry name" value="MOLYBDENUM COFACTOR GUANYLYLTRANSFERASE"/>
    <property type="match status" value="1"/>
</dbReference>
<reference evidence="10 11" key="1">
    <citation type="submission" date="2019-09" db="EMBL/GenBank/DDBJ databases">
        <title>Isolation and complete genome sequencing of Methylocystis species.</title>
        <authorList>
            <person name="Rumah B.L."/>
            <person name="Stead C.E."/>
            <person name="Stevens B.C."/>
            <person name="Minton N.P."/>
            <person name="Grosse-Honebrink A."/>
            <person name="Zhang Y."/>
        </authorList>
    </citation>
    <scope>NUCLEOTIDE SEQUENCE [LARGE SCALE GENOMIC DNA]</scope>
    <source>
        <strain evidence="10 11">BRCS2</strain>
    </source>
</reference>
<evidence type="ECO:0000259" key="9">
    <source>
        <dbReference type="Pfam" id="PF12804"/>
    </source>
</evidence>
<evidence type="ECO:0000256" key="1">
    <source>
        <dbReference type="ARBA" id="ARBA00022490"/>
    </source>
</evidence>
<keyword evidence="3 8" id="KW-0479">Metal-binding</keyword>
<keyword evidence="7 8" id="KW-0501">Molybdenum cofactor biosynthesis</keyword>
<feature type="binding site" evidence="8">
    <location>
        <position position="50"/>
    </location>
    <ligand>
        <name>GTP</name>
        <dbReference type="ChEBI" id="CHEBI:37565"/>
    </ligand>
</feature>
<feature type="binding site" evidence="8">
    <location>
        <position position="103"/>
    </location>
    <ligand>
        <name>Mg(2+)</name>
        <dbReference type="ChEBI" id="CHEBI:18420"/>
    </ligand>
</feature>
<evidence type="ECO:0000313" key="10">
    <source>
        <dbReference type="EMBL" id="QGM98884.1"/>
    </source>
</evidence>
<dbReference type="CDD" id="cd02503">
    <property type="entry name" value="MobA"/>
    <property type="match status" value="1"/>
</dbReference>
<dbReference type="Pfam" id="PF12804">
    <property type="entry name" value="NTP_transf_3"/>
    <property type="match status" value="1"/>
</dbReference>
<keyword evidence="1 8" id="KW-0963">Cytoplasm</keyword>
<comment type="subunit">
    <text evidence="8">Monomer.</text>
</comment>
<keyword evidence="6 8" id="KW-0342">GTP-binding</keyword>
<dbReference type="GO" id="GO:0005525">
    <property type="term" value="F:GTP binding"/>
    <property type="evidence" value="ECO:0007669"/>
    <property type="project" value="UniProtKB-UniRule"/>
</dbReference>
<dbReference type="SUPFAM" id="SSF53448">
    <property type="entry name" value="Nucleotide-diphospho-sugar transferases"/>
    <property type="match status" value="1"/>
</dbReference>